<keyword evidence="3" id="KW-0812">Transmembrane</keyword>
<organism evidence="5 6">
    <name type="scientific">Pleurodeles waltl</name>
    <name type="common">Iberian ribbed newt</name>
    <dbReference type="NCBI Taxonomy" id="8319"/>
    <lineage>
        <taxon>Eukaryota</taxon>
        <taxon>Metazoa</taxon>
        <taxon>Chordata</taxon>
        <taxon>Craniata</taxon>
        <taxon>Vertebrata</taxon>
        <taxon>Euteleostomi</taxon>
        <taxon>Amphibia</taxon>
        <taxon>Batrachia</taxon>
        <taxon>Caudata</taxon>
        <taxon>Salamandroidea</taxon>
        <taxon>Salamandridae</taxon>
        <taxon>Pleurodelinae</taxon>
        <taxon>Pleurodeles</taxon>
    </lineage>
</organism>
<dbReference type="Pfam" id="PF00059">
    <property type="entry name" value="Lectin_C"/>
    <property type="match status" value="1"/>
</dbReference>
<sequence length="277" mass="31289">MQSSVARECLQDDFMLFPDNRYFPSKVRLVHVICALLAVSYLLIVVLFVTSSTNAPKLLQQVKSNDTAVDLAAIKSNVQAVFNKAEAIKTDFTKDLTKLKSEVQSSAGDQRILRDQITKLQDNVATLFSKITDLENSVKNNLPDNPCGTGPEAWEYYGGSCYLFVNVKSNWMAGKMKCESKNATLAVITSEGEQNFLKSKTKDQRYWIGLTDMDKEKEWQWIDGTDYKSSIKFWNPGEPNDSNKNEDCAHLWIDGGWNDVHCTYLCFSLCEKKASTE</sequence>
<dbReference type="InterPro" id="IPR018378">
    <property type="entry name" value="C-type_lectin_CS"/>
</dbReference>
<feature type="domain" description="C-type lectin" evidence="4">
    <location>
        <begin position="157"/>
        <end position="271"/>
    </location>
</feature>
<keyword evidence="2" id="KW-1015">Disulfide bond</keyword>
<dbReference type="InterPro" id="IPR001304">
    <property type="entry name" value="C-type_lectin-like"/>
</dbReference>
<dbReference type="GO" id="GO:0030246">
    <property type="term" value="F:carbohydrate binding"/>
    <property type="evidence" value="ECO:0007669"/>
    <property type="project" value="UniProtKB-KW"/>
</dbReference>
<keyword evidence="3" id="KW-0472">Membrane</keyword>
<dbReference type="AlphaFoldDB" id="A0AAV7T853"/>
<evidence type="ECO:0000259" key="4">
    <source>
        <dbReference type="PROSITE" id="PS50041"/>
    </source>
</evidence>
<dbReference type="CDD" id="cd03590">
    <property type="entry name" value="CLECT_DC-SIGN_like"/>
    <property type="match status" value="1"/>
</dbReference>
<dbReference type="InterPro" id="IPR016186">
    <property type="entry name" value="C-type_lectin-like/link_sf"/>
</dbReference>
<dbReference type="SUPFAM" id="SSF56436">
    <property type="entry name" value="C-type lectin-like"/>
    <property type="match status" value="1"/>
</dbReference>
<name>A0AAV7T853_PLEWA</name>
<dbReference type="PROSITE" id="PS50041">
    <property type="entry name" value="C_TYPE_LECTIN_2"/>
    <property type="match status" value="1"/>
</dbReference>
<evidence type="ECO:0000256" key="3">
    <source>
        <dbReference type="SAM" id="Phobius"/>
    </source>
</evidence>
<dbReference type="InterPro" id="IPR016187">
    <property type="entry name" value="CTDL_fold"/>
</dbReference>
<keyword evidence="1" id="KW-0430">Lectin</keyword>
<accession>A0AAV7T853</accession>
<gene>
    <name evidence="5" type="ORF">NDU88_004572</name>
</gene>
<protein>
    <recommendedName>
        <fullName evidence="4">C-type lectin domain-containing protein</fullName>
    </recommendedName>
</protein>
<evidence type="ECO:0000256" key="2">
    <source>
        <dbReference type="ARBA" id="ARBA00023157"/>
    </source>
</evidence>
<dbReference type="InterPro" id="IPR033989">
    <property type="entry name" value="CD209-like_CTLD"/>
</dbReference>
<keyword evidence="3" id="KW-1133">Transmembrane helix</keyword>
<dbReference type="InterPro" id="IPR050111">
    <property type="entry name" value="C-type_lectin/snaclec_domain"/>
</dbReference>
<keyword evidence="6" id="KW-1185">Reference proteome</keyword>
<evidence type="ECO:0000313" key="5">
    <source>
        <dbReference type="EMBL" id="KAJ1172728.1"/>
    </source>
</evidence>
<dbReference type="PROSITE" id="PS00615">
    <property type="entry name" value="C_TYPE_LECTIN_1"/>
    <property type="match status" value="1"/>
</dbReference>
<reference evidence="5" key="1">
    <citation type="journal article" date="2022" name="bioRxiv">
        <title>Sequencing and chromosome-scale assembly of the giantPleurodeles waltlgenome.</title>
        <authorList>
            <person name="Brown T."/>
            <person name="Elewa A."/>
            <person name="Iarovenko S."/>
            <person name="Subramanian E."/>
            <person name="Araus A.J."/>
            <person name="Petzold A."/>
            <person name="Susuki M."/>
            <person name="Suzuki K.-i.T."/>
            <person name="Hayashi T."/>
            <person name="Toyoda A."/>
            <person name="Oliveira C."/>
            <person name="Osipova E."/>
            <person name="Leigh N.D."/>
            <person name="Simon A."/>
            <person name="Yun M.H."/>
        </authorList>
    </citation>
    <scope>NUCLEOTIDE SEQUENCE</scope>
    <source>
        <strain evidence="5">20211129_DDA</strain>
        <tissue evidence="5">Liver</tissue>
    </source>
</reference>
<proteinExistence type="predicted"/>
<feature type="transmembrane region" description="Helical" evidence="3">
    <location>
        <begin position="29"/>
        <end position="49"/>
    </location>
</feature>
<comment type="caution">
    <text evidence="5">The sequence shown here is derived from an EMBL/GenBank/DDBJ whole genome shotgun (WGS) entry which is preliminary data.</text>
</comment>
<evidence type="ECO:0000313" key="6">
    <source>
        <dbReference type="Proteomes" id="UP001066276"/>
    </source>
</evidence>
<dbReference type="Gene3D" id="3.10.100.10">
    <property type="entry name" value="Mannose-Binding Protein A, subunit A"/>
    <property type="match status" value="1"/>
</dbReference>
<dbReference type="EMBL" id="JANPWB010000007">
    <property type="protein sequence ID" value="KAJ1172728.1"/>
    <property type="molecule type" value="Genomic_DNA"/>
</dbReference>
<dbReference type="SMART" id="SM00034">
    <property type="entry name" value="CLECT"/>
    <property type="match status" value="1"/>
</dbReference>
<dbReference type="Proteomes" id="UP001066276">
    <property type="component" value="Chromosome 4_1"/>
</dbReference>
<evidence type="ECO:0000256" key="1">
    <source>
        <dbReference type="ARBA" id="ARBA00022734"/>
    </source>
</evidence>
<dbReference type="PANTHER" id="PTHR22803">
    <property type="entry name" value="MANNOSE, PHOSPHOLIPASE, LECTIN RECEPTOR RELATED"/>
    <property type="match status" value="1"/>
</dbReference>